<evidence type="ECO:0000259" key="1">
    <source>
        <dbReference type="Pfam" id="PF00512"/>
    </source>
</evidence>
<keyword evidence="2" id="KW-0808">Transferase</keyword>
<dbReference type="AlphaFoldDB" id="A0AAU7U5Y4"/>
<feature type="domain" description="Signal transduction histidine kinase dimerisation/phosphoacceptor" evidence="1">
    <location>
        <begin position="24"/>
        <end position="56"/>
    </location>
</feature>
<keyword evidence="2" id="KW-0614">Plasmid</keyword>
<dbReference type="InterPro" id="IPR036097">
    <property type="entry name" value="HisK_dim/P_sf"/>
</dbReference>
<name>A0AAU7U5Y4_9DEIO</name>
<dbReference type="CDD" id="cd00082">
    <property type="entry name" value="HisKA"/>
    <property type="match status" value="1"/>
</dbReference>
<dbReference type="SUPFAM" id="SSF47384">
    <property type="entry name" value="Homodimeric domain of signal transducing histidine kinase"/>
    <property type="match status" value="1"/>
</dbReference>
<dbReference type="RefSeq" id="WP_350241747.1">
    <property type="nucleotide sequence ID" value="NZ_CP158297.1"/>
</dbReference>
<dbReference type="InterPro" id="IPR003661">
    <property type="entry name" value="HisK_dim/P_dom"/>
</dbReference>
<gene>
    <name evidence="2" type="ORF">ABOD76_02040</name>
</gene>
<geneLocation type="plasmid" evidence="2">
    <name>pDson01</name>
</geneLocation>
<evidence type="ECO:0000313" key="2">
    <source>
        <dbReference type="EMBL" id="XBV83904.1"/>
    </source>
</evidence>
<reference evidence="2" key="1">
    <citation type="submission" date="2024-06" db="EMBL/GenBank/DDBJ databases">
        <title>Draft Genome Sequence of Deinococcus sonorensis Type Strain KR-87, a Biofilm Producing Representative of the Genus Deinococcus.</title>
        <authorList>
            <person name="Boren L.S."/>
            <person name="Grosso R.A."/>
            <person name="Hugenberg-Cox A.N."/>
            <person name="Hill J.T.E."/>
            <person name="Albert C.M."/>
            <person name="Tuohy J.M."/>
        </authorList>
    </citation>
    <scope>NUCLEOTIDE SEQUENCE</scope>
    <source>
        <strain evidence="2">KR-87</strain>
        <plasmid evidence="2">pDson01</plasmid>
    </source>
</reference>
<dbReference type="GO" id="GO:0000155">
    <property type="term" value="F:phosphorelay sensor kinase activity"/>
    <property type="evidence" value="ECO:0007669"/>
    <property type="project" value="InterPro"/>
</dbReference>
<proteinExistence type="predicted"/>
<sequence length="91" mass="10180">MAGARGAAQLAEEHRKLTLANEALEAFTSSVSHDLRTPVRHILGFRDLLQNSVRGRLTDRRTGTCKSMVGCFQLQVMLDDSVLHTDLFQLR</sequence>
<dbReference type="EMBL" id="CP158297">
    <property type="protein sequence ID" value="XBV83904.1"/>
    <property type="molecule type" value="Genomic_DNA"/>
</dbReference>
<protein>
    <submittedName>
        <fullName evidence="2">Histidine kinase dimerization/phospho-acceptor domain-containing protein</fullName>
    </submittedName>
</protein>
<dbReference type="Gene3D" id="1.10.287.130">
    <property type="match status" value="1"/>
</dbReference>
<organism evidence="2">
    <name type="scientific">Deinococcus sonorensis KR-87</name>
    <dbReference type="NCBI Taxonomy" id="694439"/>
    <lineage>
        <taxon>Bacteria</taxon>
        <taxon>Thermotogati</taxon>
        <taxon>Deinococcota</taxon>
        <taxon>Deinococci</taxon>
        <taxon>Deinococcales</taxon>
        <taxon>Deinococcaceae</taxon>
        <taxon>Deinococcus</taxon>
    </lineage>
</organism>
<accession>A0AAU7U5Y4</accession>
<keyword evidence="2" id="KW-0418">Kinase</keyword>
<dbReference type="Pfam" id="PF00512">
    <property type="entry name" value="HisKA"/>
    <property type="match status" value="1"/>
</dbReference>
<dbReference type="KEGG" id="dsc:ABOD76_02040"/>